<keyword evidence="5" id="KW-1185">Reference proteome</keyword>
<sequence length="246" mass="26702">MMKGTKGPSDGLTLMRLMHLSSVGLPVGGYSFSHGLEFALDARWLNNADQIEQWITVQLLHGLARVDLPVLLNVMRVLDNSPNVQTDKARNLMNQAGPLHLLQPWNDLALACRESRELRMTDAAMGNALAKLLPALGLPCLPAQPGFDWSFPVLFAWASQAWAIEPHHAACGYAWSWLENQVTAATKLLPLGQTQAQALLASCQYSVPQAVALAATLGEDDIGASLPALAAASARHETQYTRLFRS</sequence>
<evidence type="ECO:0000256" key="1">
    <source>
        <dbReference type="ARBA" id="ARBA00022988"/>
    </source>
</evidence>
<name>A0ABQ5YMH6_9BURK</name>
<comment type="subcellular location">
    <subcellularLocation>
        <location evidence="3">Cytoplasm</location>
    </subcellularLocation>
</comment>
<evidence type="ECO:0000256" key="3">
    <source>
        <dbReference type="HAMAP-Rule" id="MF_01385"/>
    </source>
</evidence>
<comment type="subunit">
    <text evidence="3">UreD, UreF and UreG form a complex that acts as a GTP-hydrolysis-dependent molecular chaperone, activating the urease apoprotein by helping to assemble the nickel containing metallocenter of UreC. The UreE protein probably delivers the nickel.</text>
</comment>
<dbReference type="RefSeq" id="WP_284279283.1">
    <property type="nucleotide sequence ID" value="NZ_BSOJ01000001.1"/>
</dbReference>
<comment type="similarity">
    <text evidence="3">Belongs to the UreF family.</text>
</comment>
<dbReference type="PIRSF" id="PIRSF009467">
    <property type="entry name" value="Ureas_acces_UreF"/>
    <property type="match status" value="1"/>
</dbReference>
<organism evidence="4 5">
    <name type="scientific">Limnobacter litoralis</name>
    <dbReference type="NCBI Taxonomy" id="481366"/>
    <lineage>
        <taxon>Bacteria</taxon>
        <taxon>Pseudomonadati</taxon>
        <taxon>Pseudomonadota</taxon>
        <taxon>Betaproteobacteria</taxon>
        <taxon>Burkholderiales</taxon>
        <taxon>Burkholderiaceae</taxon>
        <taxon>Limnobacter</taxon>
    </lineage>
</organism>
<proteinExistence type="inferred from homology"/>
<dbReference type="EMBL" id="BSOJ01000001">
    <property type="protein sequence ID" value="GLR25000.1"/>
    <property type="molecule type" value="Genomic_DNA"/>
</dbReference>
<dbReference type="InterPro" id="IPR002639">
    <property type="entry name" value="UreF"/>
</dbReference>
<dbReference type="PANTHER" id="PTHR33620">
    <property type="entry name" value="UREASE ACCESSORY PROTEIN F"/>
    <property type="match status" value="1"/>
</dbReference>
<comment type="caution">
    <text evidence="4">The sequence shown here is derived from an EMBL/GenBank/DDBJ whole genome shotgun (WGS) entry which is preliminary data.</text>
</comment>
<evidence type="ECO:0000313" key="5">
    <source>
        <dbReference type="Proteomes" id="UP001156664"/>
    </source>
</evidence>
<comment type="function">
    <text evidence="3">Required for maturation of urease via the functional incorporation of the urease nickel metallocenter.</text>
</comment>
<dbReference type="PANTHER" id="PTHR33620:SF1">
    <property type="entry name" value="UREASE ACCESSORY PROTEIN F"/>
    <property type="match status" value="1"/>
</dbReference>
<accession>A0ABQ5YMH6</accession>
<keyword evidence="1 3" id="KW-0996">Nickel insertion</keyword>
<protein>
    <recommendedName>
        <fullName evidence="3">Urease accessory protein UreF</fullName>
    </recommendedName>
</protein>
<evidence type="ECO:0000256" key="2">
    <source>
        <dbReference type="ARBA" id="ARBA00023186"/>
    </source>
</evidence>
<dbReference type="Pfam" id="PF01730">
    <property type="entry name" value="UreF"/>
    <property type="match status" value="1"/>
</dbReference>
<gene>
    <name evidence="3 4" type="primary">ureF</name>
    <name evidence="4" type="ORF">GCM10007875_00870</name>
</gene>
<dbReference type="InterPro" id="IPR038277">
    <property type="entry name" value="UreF_sf"/>
</dbReference>
<keyword evidence="3" id="KW-0963">Cytoplasm</keyword>
<keyword evidence="2 3" id="KW-0143">Chaperone</keyword>
<dbReference type="Gene3D" id="1.10.4190.10">
    <property type="entry name" value="Urease accessory protein UreF"/>
    <property type="match status" value="1"/>
</dbReference>
<dbReference type="HAMAP" id="MF_01385">
    <property type="entry name" value="UreF"/>
    <property type="match status" value="1"/>
</dbReference>
<dbReference type="Proteomes" id="UP001156664">
    <property type="component" value="Unassembled WGS sequence"/>
</dbReference>
<reference evidence="5" key="1">
    <citation type="journal article" date="2019" name="Int. J. Syst. Evol. Microbiol.">
        <title>The Global Catalogue of Microorganisms (GCM) 10K type strain sequencing project: providing services to taxonomists for standard genome sequencing and annotation.</title>
        <authorList>
            <consortium name="The Broad Institute Genomics Platform"/>
            <consortium name="The Broad Institute Genome Sequencing Center for Infectious Disease"/>
            <person name="Wu L."/>
            <person name="Ma J."/>
        </authorList>
    </citation>
    <scope>NUCLEOTIDE SEQUENCE [LARGE SCALE GENOMIC DNA]</scope>
    <source>
        <strain evidence="5">NBRC 105857</strain>
    </source>
</reference>
<evidence type="ECO:0000313" key="4">
    <source>
        <dbReference type="EMBL" id="GLR25000.1"/>
    </source>
</evidence>